<accession>A0A1B7VJ78</accession>
<comment type="caution">
    <text evidence="1">The sequence shown here is derived from an EMBL/GenBank/DDBJ whole genome shotgun (WGS) entry which is preliminary data.</text>
</comment>
<dbReference type="PATRIC" id="fig|1710894.3.peg.2627"/>
<name>A0A1B7VJ78_APHFL</name>
<proteinExistence type="predicted"/>
<sequence length="122" mass="13724">MVLPDVYDGANTLPLITQWKEAEAHDGKLVRVVGKYIESDVRMKPIGTPRYVGHVSIVLADDVRVSLFPVWQREARRPQAEIHRFKDQEVEVIGIFYHQSPLDPSGGASPLSPCLTEIKALY</sequence>
<dbReference type="AlphaFoldDB" id="A0A1B7VJ78"/>
<protein>
    <submittedName>
        <fullName evidence="1">Uncharacterized protein</fullName>
    </submittedName>
</protein>
<evidence type="ECO:0000313" key="1">
    <source>
        <dbReference type="EMBL" id="OBQ19142.1"/>
    </source>
</evidence>
<organism evidence="1 2">
    <name type="scientific">Aphanizomenon flos-aquae LD13</name>
    <dbReference type="NCBI Taxonomy" id="1710894"/>
    <lineage>
        <taxon>Bacteria</taxon>
        <taxon>Bacillati</taxon>
        <taxon>Cyanobacteriota</taxon>
        <taxon>Cyanophyceae</taxon>
        <taxon>Nostocales</taxon>
        <taxon>Aphanizomenonaceae</taxon>
        <taxon>Aphanizomenon</taxon>
    </lineage>
</organism>
<dbReference type="Proteomes" id="UP000092382">
    <property type="component" value="Unassembled WGS sequence"/>
</dbReference>
<evidence type="ECO:0000313" key="2">
    <source>
        <dbReference type="Proteomes" id="UP000092382"/>
    </source>
</evidence>
<reference evidence="1 2" key="1">
    <citation type="submission" date="2015-09" db="EMBL/GenBank/DDBJ databases">
        <title>Whole genome shotgun sequence assembly of Aphanizomenon flos-aquae UKL13.</title>
        <authorList>
            <person name="Driscoll C."/>
        </authorList>
    </citation>
    <scope>NUCLEOTIDE SEQUENCE [LARGE SCALE GENOMIC DNA]</scope>
    <source>
        <strain evidence="1">MDT13</strain>
    </source>
</reference>
<dbReference type="EMBL" id="LJOY01000090">
    <property type="protein sequence ID" value="OBQ19142.1"/>
    <property type="molecule type" value="Genomic_DNA"/>
</dbReference>
<gene>
    <name evidence="1" type="ORF">AN481_17890</name>
</gene>